<keyword evidence="10" id="KW-1185">Reference proteome</keyword>
<dbReference type="Gene3D" id="3.10.310.20">
    <property type="entry name" value="DHHA2 domain"/>
    <property type="match status" value="1"/>
</dbReference>
<keyword evidence="4" id="KW-0378">Hydrolase</keyword>
<dbReference type="SMART" id="SM01131">
    <property type="entry name" value="DHHA2"/>
    <property type="match status" value="1"/>
</dbReference>
<organism evidence="9 10">
    <name type="scientific">Sinobacterium caligoides</name>
    <dbReference type="NCBI Taxonomy" id="933926"/>
    <lineage>
        <taxon>Bacteria</taxon>
        <taxon>Pseudomonadati</taxon>
        <taxon>Pseudomonadota</taxon>
        <taxon>Gammaproteobacteria</taxon>
        <taxon>Cellvibrionales</taxon>
        <taxon>Spongiibacteraceae</taxon>
        <taxon>Sinobacterium</taxon>
    </lineage>
</organism>
<dbReference type="Pfam" id="PF01368">
    <property type="entry name" value="DHH"/>
    <property type="match status" value="1"/>
</dbReference>
<dbReference type="NCBIfam" id="NF003877">
    <property type="entry name" value="PRK05427.1"/>
    <property type="match status" value="1"/>
</dbReference>
<accession>A0A3N2DNW5</accession>
<dbReference type="Gene3D" id="3.90.1640.10">
    <property type="entry name" value="inorganic pyrophosphatase (n-terminal core)"/>
    <property type="match status" value="1"/>
</dbReference>
<evidence type="ECO:0000313" key="9">
    <source>
        <dbReference type="EMBL" id="ROS01392.1"/>
    </source>
</evidence>
<dbReference type="Proteomes" id="UP000275394">
    <property type="component" value="Unassembled WGS sequence"/>
</dbReference>
<dbReference type="SUPFAM" id="SSF64182">
    <property type="entry name" value="DHH phosphoesterases"/>
    <property type="match status" value="1"/>
</dbReference>
<evidence type="ECO:0000256" key="6">
    <source>
        <dbReference type="ARBA" id="ARBA00032535"/>
    </source>
</evidence>
<name>A0A3N2DNW5_9GAMM</name>
<sequence length="319" mass="34944">MAFFDLETPENNDTENLVWLGHLSPDSDTIGSAIGAAELFGGEPRRAGELNKETAFVMDYCGAELPKMITKEEGQTVGLVDFNQKTQLHKDVDNKDIVAIIDHHAIQDQPITFNTAMSVDIRPWGSAATILADRFEKMGKQPTKSTACVLLAGILSDTLIFESPTTCPQDKPFAEKLAKFAGIDDLYAFGTAMLEAKSDLADVSTYDVLKGDFKHYEINGKKVGFGVAETLKPEQLIERQAAFLEEMTGEKAKQGLDFIFFAIVDTKNKQSHLVIYSDAEAELAGTAYGAAAENNWMLLPGLISRKKQLMPVIQEVLSA</sequence>
<dbReference type="PANTHER" id="PTHR47618">
    <property type="entry name" value="BIFUNCTIONAL OLIGORIBONUCLEASE AND PAP PHOSPHATASE NRNA"/>
    <property type="match status" value="1"/>
</dbReference>
<comment type="caution">
    <text evidence="9">The sequence shown here is derived from an EMBL/GenBank/DDBJ whole genome shotgun (WGS) entry which is preliminary data.</text>
</comment>
<dbReference type="FunFam" id="3.90.1640.10:FF:000001">
    <property type="entry name" value="Probable manganese-dependent inorganic pyrophosphatase"/>
    <property type="match status" value="1"/>
</dbReference>
<keyword evidence="3" id="KW-0479">Metal-binding</keyword>
<gene>
    <name evidence="9" type="ORF">EDC56_1833</name>
</gene>
<dbReference type="Pfam" id="PF02833">
    <property type="entry name" value="DHHA2"/>
    <property type="match status" value="1"/>
</dbReference>
<dbReference type="OrthoDB" id="9766150at2"/>
<protein>
    <recommendedName>
        <fullName evidence="2">inorganic diphosphatase</fullName>
        <ecNumber evidence="2">3.6.1.1</ecNumber>
    </recommendedName>
    <alternativeName>
        <fullName evidence="6">Pyrophosphate phospho-hydrolase</fullName>
    </alternativeName>
</protein>
<dbReference type="InterPro" id="IPR051319">
    <property type="entry name" value="Oligoribo/pAp-PDE_c-di-AMP_PDE"/>
</dbReference>
<dbReference type="GO" id="GO:0004427">
    <property type="term" value="F:inorganic diphosphate phosphatase activity"/>
    <property type="evidence" value="ECO:0007669"/>
    <property type="project" value="UniProtKB-EC"/>
</dbReference>
<dbReference type="GO" id="GO:0005737">
    <property type="term" value="C:cytoplasm"/>
    <property type="evidence" value="ECO:0007669"/>
    <property type="project" value="InterPro"/>
</dbReference>
<evidence type="ECO:0000259" key="8">
    <source>
        <dbReference type="SMART" id="SM01131"/>
    </source>
</evidence>
<dbReference type="EC" id="3.6.1.1" evidence="2"/>
<dbReference type="InterPro" id="IPR038222">
    <property type="entry name" value="DHHA2_dom_sf"/>
</dbReference>
<reference evidence="9 10" key="1">
    <citation type="submission" date="2018-11" db="EMBL/GenBank/DDBJ databases">
        <title>Genomic Encyclopedia of Type Strains, Phase IV (KMG-IV): sequencing the most valuable type-strain genomes for metagenomic binning, comparative biology and taxonomic classification.</title>
        <authorList>
            <person name="Goeker M."/>
        </authorList>
    </citation>
    <scope>NUCLEOTIDE SEQUENCE [LARGE SCALE GENOMIC DNA]</scope>
    <source>
        <strain evidence="9 10">DSM 100316</strain>
    </source>
</reference>
<evidence type="ECO:0000256" key="5">
    <source>
        <dbReference type="ARBA" id="ARBA00023211"/>
    </source>
</evidence>
<dbReference type="EMBL" id="RKHR01000004">
    <property type="protein sequence ID" value="ROS01392.1"/>
    <property type="molecule type" value="Genomic_DNA"/>
</dbReference>
<dbReference type="AlphaFoldDB" id="A0A3N2DNW5"/>
<evidence type="ECO:0000256" key="1">
    <source>
        <dbReference type="ARBA" id="ARBA00001936"/>
    </source>
</evidence>
<dbReference type="RefSeq" id="WP_123712190.1">
    <property type="nucleotide sequence ID" value="NZ_RKHR01000004.1"/>
</dbReference>
<evidence type="ECO:0000256" key="4">
    <source>
        <dbReference type="ARBA" id="ARBA00022801"/>
    </source>
</evidence>
<feature type="domain" description="DHHA2" evidence="8">
    <location>
        <begin position="190"/>
        <end position="317"/>
    </location>
</feature>
<dbReference type="InterPro" id="IPR038763">
    <property type="entry name" value="DHH_sf"/>
</dbReference>
<dbReference type="InterPro" id="IPR001667">
    <property type="entry name" value="DDH_dom"/>
</dbReference>
<proteinExistence type="predicted"/>
<dbReference type="GO" id="GO:0046872">
    <property type="term" value="F:metal ion binding"/>
    <property type="evidence" value="ECO:0007669"/>
    <property type="project" value="UniProtKB-KW"/>
</dbReference>
<dbReference type="PANTHER" id="PTHR47618:SF2">
    <property type="entry name" value="CYCLIC-DI-AMP PHOSPHODIESTERASE GDPP"/>
    <property type="match status" value="1"/>
</dbReference>
<comment type="catalytic activity">
    <reaction evidence="7">
        <text>diphosphate + H2O = 2 phosphate + H(+)</text>
        <dbReference type="Rhea" id="RHEA:24576"/>
        <dbReference type="ChEBI" id="CHEBI:15377"/>
        <dbReference type="ChEBI" id="CHEBI:15378"/>
        <dbReference type="ChEBI" id="CHEBI:33019"/>
        <dbReference type="ChEBI" id="CHEBI:43474"/>
        <dbReference type="EC" id="3.6.1.1"/>
    </reaction>
</comment>
<comment type="cofactor">
    <cofactor evidence="1">
        <name>Mn(2+)</name>
        <dbReference type="ChEBI" id="CHEBI:29035"/>
    </cofactor>
</comment>
<evidence type="ECO:0000256" key="3">
    <source>
        <dbReference type="ARBA" id="ARBA00022723"/>
    </source>
</evidence>
<keyword evidence="5" id="KW-0464">Manganese</keyword>
<evidence type="ECO:0000313" key="10">
    <source>
        <dbReference type="Proteomes" id="UP000275394"/>
    </source>
</evidence>
<dbReference type="InterPro" id="IPR004097">
    <property type="entry name" value="DHHA2"/>
</dbReference>
<evidence type="ECO:0000256" key="7">
    <source>
        <dbReference type="ARBA" id="ARBA00047820"/>
    </source>
</evidence>
<evidence type="ECO:0000256" key="2">
    <source>
        <dbReference type="ARBA" id="ARBA00012146"/>
    </source>
</evidence>